<dbReference type="SFLD" id="SFLDS00057">
    <property type="entry name" value="Glutaminase/Asparaginase"/>
    <property type="match status" value="1"/>
</dbReference>
<gene>
    <name evidence="9" type="ORF">ACFO0S_05610</name>
</gene>
<feature type="domain" description="Asparaginase/glutaminase C-terminal" evidence="8">
    <location>
        <begin position="206"/>
        <end position="321"/>
    </location>
</feature>
<dbReference type="Pfam" id="PF00710">
    <property type="entry name" value="Asparaginase"/>
    <property type="match status" value="1"/>
</dbReference>
<dbReference type="EMBL" id="JBHSEF010000011">
    <property type="protein sequence ID" value="MFC4354556.1"/>
    <property type="molecule type" value="Genomic_DNA"/>
</dbReference>
<keyword evidence="10" id="KW-1185">Reference proteome</keyword>
<dbReference type="Proteomes" id="UP001595733">
    <property type="component" value="Unassembled WGS sequence"/>
</dbReference>
<reference evidence="10" key="1">
    <citation type="journal article" date="2019" name="Int. J. Syst. Evol. Microbiol.">
        <title>The Global Catalogue of Microorganisms (GCM) 10K type strain sequencing project: providing services to taxonomists for standard genome sequencing and annotation.</title>
        <authorList>
            <consortium name="The Broad Institute Genomics Platform"/>
            <consortium name="The Broad Institute Genome Sequencing Center for Infectious Disease"/>
            <person name="Wu L."/>
            <person name="Ma J."/>
        </authorList>
    </citation>
    <scope>NUCLEOTIDE SEQUENCE [LARGE SCALE GENOMIC DNA]</scope>
    <source>
        <strain evidence="10">CCUG 50353</strain>
    </source>
</reference>
<evidence type="ECO:0000313" key="9">
    <source>
        <dbReference type="EMBL" id="MFC4354556.1"/>
    </source>
</evidence>
<feature type="active site" evidence="6">
    <location>
        <position position="88"/>
    </location>
</feature>
<dbReference type="Pfam" id="PF17763">
    <property type="entry name" value="Asparaginase_C"/>
    <property type="match status" value="1"/>
</dbReference>
<evidence type="ECO:0000313" key="10">
    <source>
        <dbReference type="Proteomes" id="UP001595733"/>
    </source>
</evidence>
<dbReference type="InterPro" id="IPR004550">
    <property type="entry name" value="AsnASE_II"/>
</dbReference>
<dbReference type="InterPro" id="IPR027473">
    <property type="entry name" value="L-asparaginase_C"/>
</dbReference>
<feature type="active site" evidence="5">
    <location>
        <position position="12"/>
    </location>
</feature>
<dbReference type="PANTHER" id="PTHR11707">
    <property type="entry name" value="L-ASPARAGINASE"/>
    <property type="match status" value="1"/>
</dbReference>
<dbReference type="Gene3D" id="3.40.50.1170">
    <property type="entry name" value="L-asparaginase, N-terminal domain"/>
    <property type="match status" value="1"/>
</dbReference>
<evidence type="ECO:0000256" key="1">
    <source>
        <dbReference type="ARBA" id="ARBA00010518"/>
    </source>
</evidence>
<proteinExistence type="inferred from homology"/>
<evidence type="ECO:0000256" key="4">
    <source>
        <dbReference type="ARBA" id="ARBA00049366"/>
    </source>
</evidence>
<dbReference type="SMART" id="SM00870">
    <property type="entry name" value="Asparaginase"/>
    <property type="match status" value="1"/>
</dbReference>
<feature type="domain" description="L-asparaginase N-terminal" evidence="7">
    <location>
        <begin position="4"/>
        <end position="193"/>
    </location>
</feature>
<sequence>MKSLLVLHTGGTISMHADAESEAVIPSEKNPLSAELSKLASLADVHEREVFNLPSPHITPSNMMTLKNVIEETSQETLYDGIVITHGTDTLEETAYFLDLTLHLDIPIVMTGAMRSSNEIGSDGVYNLLSAARVALHSSSKNKGVLVVLNDEIHTAENVTKTHTSNVSTFQSPSYGPIGHITKSIIHIHYTPVRTPHLPIQDLSKRVALLKVYAGMEPELIEAIIEKNYDGLIIEGLGQGNIPPLLVPLIDELRRKDIPVVLVSRCFNGIALDVYGYAGGGRDLKNRGVHFAHGLNGQKARLALLAALHQPDPHGALSQFFHYPTD</sequence>
<evidence type="ECO:0000259" key="8">
    <source>
        <dbReference type="Pfam" id="PF17763"/>
    </source>
</evidence>
<dbReference type="InterPro" id="IPR036152">
    <property type="entry name" value="Asp/glu_Ase-like_sf"/>
</dbReference>
<dbReference type="RefSeq" id="WP_378140833.1">
    <property type="nucleotide sequence ID" value="NZ_JBHSEF010000011.1"/>
</dbReference>
<accession>A0ABV8UVH0</accession>
<dbReference type="PIRSF" id="PIRSF001220">
    <property type="entry name" value="L-ASNase_gatD"/>
    <property type="match status" value="1"/>
</dbReference>
<dbReference type="PANTHER" id="PTHR11707:SF28">
    <property type="entry name" value="60 KDA LYSOPHOSPHOLIPASE"/>
    <property type="match status" value="1"/>
</dbReference>
<comment type="catalytic activity">
    <reaction evidence="4">
        <text>L-asparagine + H2O = L-aspartate + NH4(+)</text>
        <dbReference type="Rhea" id="RHEA:21016"/>
        <dbReference type="ChEBI" id="CHEBI:15377"/>
        <dbReference type="ChEBI" id="CHEBI:28938"/>
        <dbReference type="ChEBI" id="CHEBI:29991"/>
        <dbReference type="ChEBI" id="CHEBI:58048"/>
        <dbReference type="EC" id="3.5.1.1"/>
    </reaction>
</comment>
<dbReference type="InterPro" id="IPR040919">
    <property type="entry name" value="Asparaginase_C"/>
</dbReference>
<dbReference type="PROSITE" id="PS00917">
    <property type="entry name" value="ASN_GLN_ASE_2"/>
    <property type="match status" value="1"/>
</dbReference>
<dbReference type="EC" id="3.5.1.1" evidence="2"/>
<evidence type="ECO:0000256" key="2">
    <source>
        <dbReference type="ARBA" id="ARBA00012920"/>
    </source>
</evidence>
<evidence type="ECO:0000256" key="5">
    <source>
        <dbReference type="PROSITE-ProRule" id="PRU10099"/>
    </source>
</evidence>
<dbReference type="InterPro" id="IPR037152">
    <property type="entry name" value="L-asparaginase_N_sf"/>
</dbReference>
<organism evidence="9 10">
    <name type="scientific">Chryseomicrobium palamuruense</name>
    <dbReference type="NCBI Taxonomy" id="682973"/>
    <lineage>
        <taxon>Bacteria</taxon>
        <taxon>Bacillati</taxon>
        <taxon>Bacillota</taxon>
        <taxon>Bacilli</taxon>
        <taxon>Bacillales</taxon>
        <taxon>Caryophanaceae</taxon>
        <taxon>Chryseomicrobium</taxon>
    </lineage>
</organism>
<dbReference type="PRINTS" id="PR00139">
    <property type="entry name" value="ASNGLNASE"/>
</dbReference>
<comment type="caution">
    <text evidence="9">The sequence shown here is derived from an EMBL/GenBank/DDBJ whole genome shotgun (WGS) entry which is preliminary data.</text>
</comment>
<dbReference type="InterPro" id="IPR006034">
    <property type="entry name" value="Asparaginase/glutaminase-like"/>
</dbReference>
<dbReference type="InterPro" id="IPR020827">
    <property type="entry name" value="Asparaginase/glutaminase_AS1"/>
</dbReference>
<comment type="similarity">
    <text evidence="1">Belongs to the asparaginase 1 family.</text>
</comment>
<dbReference type="Gene3D" id="3.40.50.40">
    <property type="match status" value="1"/>
</dbReference>
<evidence type="ECO:0000256" key="3">
    <source>
        <dbReference type="ARBA" id="ARBA00022801"/>
    </source>
</evidence>
<evidence type="ECO:0000259" key="7">
    <source>
        <dbReference type="Pfam" id="PF00710"/>
    </source>
</evidence>
<dbReference type="PIRSF" id="PIRSF500176">
    <property type="entry name" value="L_ASNase"/>
    <property type="match status" value="1"/>
</dbReference>
<name>A0ABV8UVH0_9BACL</name>
<dbReference type="SUPFAM" id="SSF53774">
    <property type="entry name" value="Glutaminase/Asparaginase"/>
    <property type="match status" value="1"/>
</dbReference>
<dbReference type="PROSITE" id="PS51732">
    <property type="entry name" value="ASN_GLN_ASE_3"/>
    <property type="match status" value="1"/>
</dbReference>
<dbReference type="InterPro" id="IPR027474">
    <property type="entry name" value="L-asparaginase_N"/>
</dbReference>
<dbReference type="CDD" id="cd08964">
    <property type="entry name" value="L-asparaginase_II"/>
    <property type="match status" value="1"/>
</dbReference>
<keyword evidence="3" id="KW-0378">Hydrolase</keyword>
<dbReference type="InterPro" id="IPR027475">
    <property type="entry name" value="Asparaginase/glutaminase_AS2"/>
</dbReference>
<protein>
    <recommendedName>
        <fullName evidence="2">asparaginase</fullName>
        <ecNumber evidence="2">3.5.1.1</ecNumber>
    </recommendedName>
</protein>
<dbReference type="PROSITE" id="PS00144">
    <property type="entry name" value="ASN_GLN_ASE_1"/>
    <property type="match status" value="1"/>
</dbReference>
<evidence type="ECO:0000256" key="6">
    <source>
        <dbReference type="PROSITE-ProRule" id="PRU10100"/>
    </source>
</evidence>